<dbReference type="AlphaFoldDB" id="G0NDD7"/>
<evidence type="ECO:0000313" key="3">
    <source>
        <dbReference type="Proteomes" id="UP000008068"/>
    </source>
</evidence>
<evidence type="ECO:0000313" key="2">
    <source>
        <dbReference type="EMBL" id="EGT58298.1"/>
    </source>
</evidence>
<keyword evidence="1" id="KW-0175">Coiled coil</keyword>
<sequence>MFLTNGSGFVVDDFGKIQVTRLPKMIVVLPGRPKLNTANNNLKQTIFRLEPEVTVKTAELVKKSDIHFRLLIENERLTQQIQNLEIELIHLSASLYFVSM</sequence>
<dbReference type="Proteomes" id="UP000008068">
    <property type="component" value="Unassembled WGS sequence"/>
</dbReference>
<evidence type="ECO:0000256" key="1">
    <source>
        <dbReference type="SAM" id="Coils"/>
    </source>
</evidence>
<dbReference type="HOGENOM" id="CLU_2308534_0_0_1"/>
<feature type="coiled-coil region" evidence="1">
    <location>
        <begin position="67"/>
        <end position="94"/>
    </location>
</feature>
<accession>G0NDD7</accession>
<dbReference type="InParanoid" id="G0NDD7"/>
<organism evidence="3">
    <name type="scientific">Caenorhabditis brenneri</name>
    <name type="common">Nematode worm</name>
    <dbReference type="NCBI Taxonomy" id="135651"/>
    <lineage>
        <taxon>Eukaryota</taxon>
        <taxon>Metazoa</taxon>
        <taxon>Ecdysozoa</taxon>
        <taxon>Nematoda</taxon>
        <taxon>Chromadorea</taxon>
        <taxon>Rhabditida</taxon>
        <taxon>Rhabditina</taxon>
        <taxon>Rhabditomorpha</taxon>
        <taxon>Rhabditoidea</taxon>
        <taxon>Rhabditidae</taxon>
        <taxon>Peloderinae</taxon>
        <taxon>Caenorhabditis</taxon>
    </lineage>
</organism>
<proteinExistence type="predicted"/>
<keyword evidence="3" id="KW-1185">Reference proteome</keyword>
<name>G0NDD7_CAEBE</name>
<reference evidence="3" key="1">
    <citation type="submission" date="2011-07" db="EMBL/GenBank/DDBJ databases">
        <authorList>
            <consortium name="Caenorhabditis brenneri Sequencing and Analysis Consortium"/>
            <person name="Wilson R.K."/>
        </authorList>
    </citation>
    <scope>NUCLEOTIDE SEQUENCE [LARGE SCALE GENOMIC DNA]</scope>
    <source>
        <strain evidence="3">PB2801</strain>
    </source>
</reference>
<gene>
    <name evidence="2" type="ORF">CAEBREN_16631</name>
</gene>
<protein>
    <submittedName>
        <fullName evidence="2">Uncharacterized protein</fullName>
    </submittedName>
</protein>
<dbReference type="EMBL" id="GL379867">
    <property type="protein sequence ID" value="EGT58298.1"/>
    <property type="molecule type" value="Genomic_DNA"/>
</dbReference>